<gene>
    <name evidence="4" type="ORF">ASPBRDRAFT_67738</name>
</gene>
<sequence length="639" mass="71728">MSGRRIPITRRVPIGGPKQITAAENDPDGSSEYDDNIAQQLTEAQHKALELDRENKRLTSQVHDLNQVLVEREQAFAQSEQELRQTQRDLKAIENESRTKDDHVKAAETANNMLNVKNDAQAGQIRRIRQEYKKLKDEETYRSGENEKLQQQILDASRELEELKQKLALKESESAAQKVEMEQLAQAVDKYKGNDTVLRTQLNRLAEQVHTNEQATVVDPPVVQPTNALETALIRSTQNKQMQITSNPFVFQNPSLTLRQELGGSLYSRSQSTASSGALSSVGQRGSVGNIFNAPLIPAQNSRPPIEAVPVDWSNIQQAAKTGAIPHVEQALVPSPSLKRPFAGLEVWQGFDGSEEAIKKLRVAADQQQNLGSSTDNSFLAIFQKYMQTLQEATNQKQSQEEQLDMFKKTVQALTAQGNTSLGNQSSTSQSSWIQDYQKAAAQAANDPSKPEPKAIVTAVKQPKESQQKEKPQRFLTRGPNYQWPVYLDKRYKSTPLTIPPFRTTRKKFANFSTPGAYDEDDQTDATESESMWEFETPPEGYYQPQVSVPQQAPTPAAVILAWVLIGVVAFLFFLFVKATFERFFAWMDGTQDIWMRYNEVPEYMLATVRGRGPPDVGLMPGLDYRLAKFVDIRSHLVG</sequence>
<accession>A0A1L9UBE7</accession>
<feature type="transmembrane region" description="Helical" evidence="3">
    <location>
        <begin position="557"/>
        <end position="577"/>
    </location>
</feature>
<dbReference type="OrthoDB" id="4489569at2759"/>
<keyword evidence="5" id="KW-1185">Reference proteome</keyword>
<evidence type="ECO:0000313" key="5">
    <source>
        <dbReference type="Proteomes" id="UP000184499"/>
    </source>
</evidence>
<keyword evidence="3" id="KW-0472">Membrane</keyword>
<dbReference type="AlphaFoldDB" id="A0A1L9UBE7"/>
<evidence type="ECO:0000313" key="4">
    <source>
        <dbReference type="EMBL" id="OJJ68995.1"/>
    </source>
</evidence>
<keyword evidence="3" id="KW-0812">Transmembrane</keyword>
<feature type="region of interest" description="Disordered" evidence="2">
    <location>
        <begin position="418"/>
        <end position="452"/>
    </location>
</feature>
<evidence type="ECO:0000256" key="1">
    <source>
        <dbReference type="SAM" id="Coils"/>
    </source>
</evidence>
<dbReference type="EMBL" id="KV878689">
    <property type="protein sequence ID" value="OJJ68995.1"/>
    <property type="molecule type" value="Genomic_DNA"/>
</dbReference>
<feature type="region of interest" description="Disordered" evidence="2">
    <location>
        <begin position="1"/>
        <end position="34"/>
    </location>
</feature>
<evidence type="ECO:0000256" key="3">
    <source>
        <dbReference type="SAM" id="Phobius"/>
    </source>
</evidence>
<dbReference type="VEuPathDB" id="FungiDB:ASPBRDRAFT_67738"/>
<keyword evidence="3" id="KW-1133">Transmembrane helix</keyword>
<feature type="coiled-coil region" evidence="1">
    <location>
        <begin position="383"/>
        <end position="417"/>
    </location>
</feature>
<dbReference type="Proteomes" id="UP000184499">
    <property type="component" value="Unassembled WGS sequence"/>
</dbReference>
<reference evidence="5" key="1">
    <citation type="journal article" date="2017" name="Genome Biol.">
        <title>Comparative genomics reveals high biological diversity and specific adaptations in the industrially and medically important fungal genus Aspergillus.</title>
        <authorList>
            <person name="de Vries R.P."/>
            <person name="Riley R."/>
            <person name="Wiebenga A."/>
            <person name="Aguilar-Osorio G."/>
            <person name="Amillis S."/>
            <person name="Uchima C.A."/>
            <person name="Anderluh G."/>
            <person name="Asadollahi M."/>
            <person name="Askin M."/>
            <person name="Barry K."/>
            <person name="Battaglia E."/>
            <person name="Bayram O."/>
            <person name="Benocci T."/>
            <person name="Braus-Stromeyer S.A."/>
            <person name="Caldana C."/>
            <person name="Canovas D."/>
            <person name="Cerqueira G.C."/>
            <person name="Chen F."/>
            <person name="Chen W."/>
            <person name="Choi C."/>
            <person name="Clum A."/>
            <person name="Dos Santos R.A."/>
            <person name="Damasio A.R."/>
            <person name="Diallinas G."/>
            <person name="Emri T."/>
            <person name="Fekete E."/>
            <person name="Flipphi M."/>
            <person name="Freyberg S."/>
            <person name="Gallo A."/>
            <person name="Gournas C."/>
            <person name="Habgood R."/>
            <person name="Hainaut M."/>
            <person name="Harispe M.L."/>
            <person name="Henrissat B."/>
            <person name="Hilden K.S."/>
            <person name="Hope R."/>
            <person name="Hossain A."/>
            <person name="Karabika E."/>
            <person name="Karaffa L."/>
            <person name="Karanyi Z."/>
            <person name="Krasevec N."/>
            <person name="Kuo A."/>
            <person name="Kusch H."/>
            <person name="LaButti K."/>
            <person name="Lagendijk E.L."/>
            <person name="Lapidus A."/>
            <person name="Levasseur A."/>
            <person name="Lindquist E."/>
            <person name="Lipzen A."/>
            <person name="Logrieco A.F."/>
            <person name="MacCabe A."/>
            <person name="Maekelae M.R."/>
            <person name="Malavazi I."/>
            <person name="Melin P."/>
            <person name="Meyer V."/>
            <person name="Mielnichuk N."/>
            <person name="Miskei M."/>
            <person name="Molnar A.P."/>
            <person name="Mule G."/>
            <person name="Ngan C.Y."/>
            <person name="Orejas M."/>
            <person name="Orosz E."/>
            <person name="Ouedraogo J.P."/>
            <person name="Overkamp K.M."/>
            <person name="Park H.-S."/>
            <person name="Perrone G."/>
            <person name="Piumi F."/>
            <person name="Punt P.J."/>
            <person name="Ram A.F."/>
            <person name="Ramon A."/>
            <person name="Rauscher S."/>
            <person name="Record E."/>
            <person name="Riano-Pachon D.M."/>
            <person name="Robert V."/>
            <person name="Roehrig J."/>
            <person name="Ruller R."/>
            <person name="Salamov A."/>
            <person name="Salih N.S."/>
            <person name="Samson R.A."/>
            <person name="Sandor E."/>
            <person name="Sanguinetti M."/>
            <person name="Schuetze T."/>
            <person name="Sepcic K."/>
            <person name="Shelest E."/>
            <person name="Sherlock G."/>
            <person name="Sophianopoulou V."/>
            <person name="Squina F.M."/>
            <person name="Sun H."/>
            <person name="Susca A."/>
            <person name="Todd R.B."/>
            <person name="Tsang A."/>
            <person name="Unkles S.E."/>
            <person name="van de Wiele N."/>
            <person name="van Rossen-Uffink D."/>
            <person name="Oliveira J.V."/>
            <person name="Vesth T.C."/>
            <person name="Visser J."/>
            <person name="Yu J.-H."/>
            <person name="Zhou M."/>
            <person name="Andersen M.R."/>
            <person name="Archer D.B."/>
            <person name="Baker S.E."/>
            <person name="Benoit I."/>
            <person name="Brakhage A.A."/>
            <person name="Braus G.H."/>
            <person name="Fischer R."/>
            <person name="Frisvad J.C."/>
            <person name="Goldman G.H."/>
            <person name="Houbraken J."/>
            <person name="Oakley B."/>
            <person name="Pocsi I."/>
            <person name="Scazzocchio C."/>
            <person name="Seiboth B."/>
            <person name="vanKuyk P.A."/>
            <person name="Wortman J."/>
            <person name="Dyer P.S."/>
            <person name="Grigoriev I.V."/>
        </authorList>
    </citation>
    <scope>NUCLEOTIDE SEQUENCE [LARGE SCALE GENOMIC DNA]</scope>
    <source>
        <strain evidence="5">CBS 101740 / IMI 381727 / IBT 21946</strain>
    </source>
</reference>
<keyword evidence="1" id="KW-0175">Coiled coil</keyword>
<dbReference type="GeneID" id="93581429"/>
<dbReference type="STRING" id="767769.A0A1L9UBE7"/>
<feature type="coiled-coil region" evidence="1">
    <location>
        <begin position="41"/>
        <end position="180"/>
    </location>
</feature>
<name>A0A1L9UBE7_ASPBC</name>
<feature type="compositionally biased region" description="Low complexity" evidence="2">
    <location>
        <begin position="418"/>
        <end position="432"/>
    </location>
</feature>
<feature type="compositionally biased region" description="Acidic residues" evidence="2">
    <location>
        <begin position="25"/>
        <end position="34"/>
    </location>
</feature>
<organism evidence="4 5">
    <name type="scientific">Aspergillus brasiliensis (strain CBS 101740 / IMI 381727 / IBT 21946)</name>
    <dbReference type="NCBI Taxonomy" id="767769"/>
    <lineage>
        <taxon>Eukaryota</taxon>
        <taxon>Fungi</taxon>
        <taxon>Dikarya</taxon>
        <taxon>Ascomycota</taxon>
        <taxon>Pezizomycotina</taxon>
        <taxon>Eurotiomycetes</taxon>
        <taxon>Eurotiomycetidae</taxon>
        <taxon>Eurotiales</taxon>
        <taxon>Aspergillaceae</taxon>
        <taxon>Aspergillus</taxon>
        <taxon>Aspergillus subgen. Circumdati</taxon>
    </lineage>
</organism>
<proteinExistence type="predicted"/>
<dbReference type="RefSeq" id="XP_067476244.1">
    <property type="nucleotide sequence ID" value="XM_067628941.1"/>
</dbReference>
<dbReference type="OMA" id="EAVPVDW"/>
<evidence type="ECO:0000256" key="2">
    <source>
        <dbReference type="SAM" id="MobiDB-lite"/>
    </source>
</evidence>
<protein>
    <submittedName>
        <fullName evidence="4">Uncharacterized protein</fullName>
    </submittedName>
</protein>